<evidence type="ECO:0000313" key="1">
    <source>
        <dbReference type="EMBL" id="CAE6501143.1"/>
    </source>
</evidence>
<dbReference type="EMBL" id="CAJMXA010003532">
    <property type="protein sequence ID" value="CAE6501143.1"/>
    <property type="molecule type" value="Genomic_DNA"/>
</dbReference>
<sequence>LSQHLFDLQFARYMHNSAQGNFASDDETEDSILINLCITTNTRTSGNTQRKFINLESLKSRSAQNPPPGSILEAPSELAQIGEVMKEMRDRMSKSGDVLDNINRTLMLIKREQSTVFCPADKNFYILKDPLNQQHVAASECGLPPLCCSYTIGFGYGITLSSDHIARYLKFFNIGAELLQDGEVPRLIDGKESEAGKLLLKQAGVGQY</sequence>
<organism evidence="1 2">
    <name type="scientific">Rhizoctonia solani</name>
    <dbReference type="NCBI Taxonomy" id="456999"/>
    <lineage>
        <taxon>Eukaryota</taxon>
        <taxon>Fungi</taxon>
        <taxon>Dikarya</taxon>
        <taxon>Basidiomycota</taxon>
        <taxon>Agaricomycotina</taxon>
        <taxon>Agaricomycetes</taxon>
        <taxon>Cantharellales</taxon>
        <taxon>Ceratobasidiaceae</taxon>
        <taxon>Rhizoctonia</taxon>
    </lineage>
</organism>
<protein>
    <submittedName>
        <fullName evidence="1">Uncharacterized protein</fullName>
    </submittedName>
</protein>
<name>A0A8H3CY59_9AGAM</name>
<reference evidence="1" key="1">
    <citation type="submission" date="2021-01" db="EMBL/GenBank/DDBJ databases">
        <authorList>
            <person name="Kaushik A."/>
        </authorList>
    </citation>
    <scope>NUCLEOTIDE SEQUENCE</scope>
    <source>
        <strain evidence="1">AG6-10EEA</strain>
    </source>
</reference>
<dbReference type="AlphaFoldDB" id="A0A8H3CY59"/>
<dbReference type="Proteomes" id="UP000663853">
    <property type="component" value="Unassembled WGS sequence"/>
</dbReference>
<feature type="non-terminal residue" evidence="1">
    <location>
        <position position="1"/>
    </location>
</feature>
<proteinExistence type="predicted"/>
<evidence type="ECO:0000313" key="2">
    <source>
        <dbReference type="Proteomes" id="UP000663853"/>
    </source>
</evidence>
<comment type="caution">
    <text evidence="1">The sequence shown here is derived from an EMBL/GenBank/DDBJ whole genome shotgun (WGS) entry which is preliminary data.</text>
</comment>
<gene>
    <name evidence="1" type="ORF">RDB_LOCUS112718</name>
</gene>
<accession>A0A8H3CY59</accession>